<accession>A0AAW6FF39</accession>
<evidence type="ECO:0000313" key="3">
    <source>
        <dbReference type="Proteomes" id="UP001212263"/>
    </source>
</evidence>
<name>A0AAW6FF39_9BACT</name>
<evidence type="ECO:0000313" key="2">
    <source>
        <dbReference type="EMBL" id="MDB9222478.1"/>
    </source>
</evidence>
<protein>
    <submittedName>
        <fullName evidence="2">DUF3408 domain-containing protein</fullName>
    </submittedName>
</protein>
<dbReference type="InterPro" id="IPR021823">
    <property type="entry name" value="DUF3408"/>
</dbReference>
<dbReference type="AlphaFoldDB" id="A0AAW6FF39"/>
<organism evidence="2 3">
    <name type="scientific">Odoribacter splanchnicus</name>
    <dbReference type="NCBI Taxonomy" id="28118"/>
    <lineage>
        <taxon>Bacteria</taxon>
        <taxon>Pseudomonadati</taxon>
        <taxon>Bacteroidota</taxon>
        <taxon>Bacteroidia</taxon>
        <taxon>Bacteroidales</taxon>
        <taxon>Odoribacteraceae</taxon>
        <taxon>Odoribacter</taxon>
    </lineage>
</organism>
<sequence length="201" mass="22924">MTKNKKNMETKNKKNQKQADGYKDEILKKSSIGTVSGYQTLLRPEYYQRMEELIRLFAKEGVTVEDYLDNVLTRHFAQLQKENEPSCGRHAQEPPYRNSAAPATKVTINVIGSRVDTGNVQSAIGLDGKELLATFLEPSEIKTRQCVYIDRETHRQIAHIARFLVEGLSIGKFVDNILRDHIRRHKALYKQALGNINPAEL</sequence>
<gene>
    <name evidence="2" type="ORF">PN645_05590</name>
</gene>
<dbReference type="RefSeq" id="WP_272055114.1">
    <property type="nucleotide sequence ID" value="NZ_JAQMRD010000005.1"/>
</dbReference>
<dbReference type="Pfam" id="PF11888">
    <property type="entry name" value="DUF3408"/>
    <property type="match status" value="2"/>
</dbReference>
<comment type="caution">
    <text evidence="2">The sequence shown here is derived from an EMBL/GenBank/DDBJ whole genome shotgun (WGS) entry which is preliminary data.</text>
</comment>
<dbReference type="Proteomes" id="UP001212263">
    <property type="component" value="Unassembled WGS sequence"/>
</dbReference>
<feature type="region of interest" description="Disordered" evidence="1">
    <location>
        <begin position="1"/>
        <end position="22"/>
    </location>
</feature>
<feature type="compositionally biased region" description="Basic and acidic residues" evidence="1">
    <location>
        <begin position="1"/>
        <end position="12"/>
    </location>
</feature>
<evidence type="ECO:0000256" key="1">
    <source>
        <dbReference type="SAM" id="MobiDB-lite"/>
    </source>
</evidence>
<reference evidence="2" key="1">
    <citation type="submission" date="2023-01" db="EMBL/GenBank/DDBJ databases">
        <title>Human gut microbiome strain richness.</title>
        <authorList>
            <person name="Chen-Liaw A."/>
        </authorList>
    </citation>
    <scope>NUCLEOTIDE SEQUENCE</scope>
    <source>
        <strain evidence="2">RTP21484st1_B7_RTP21484_190118</strain>
    </source>
</reference>
<dbReference type="EMBL" id="JAQMRD010000005">
    <property type="protein sequence ID" value="MDB9222478.1"/>
    <property type="molecule type" value="Genomic_DNA"/>
</dbReference>
<proteinExistence type="predicted"/>